<organism evidence="2 3">
    <name type="scientific">Pestalotiopsis fici (strain W106-1 / CGMCC3.15140)</name>
    <dbReference type="NCBI Taxonomy" id="1229662"/>
    <lineage>
        <taxon>Eukaryota</taxon>
        <taxon>Fungi</taxon>
        <taxon>Dikarya</taxon>
        <taxon>Ascomycota</taxon>
        <taxon>Pezizomycotina</taxon>
        <taxon>Sordariomycetes</taxon>
        <taxon>Xylariomycetidae</taxon>
        <taxon>Amphisphaeriales</taxon>
        <taxon>Sporocadaceae</taxon>
        <taxon>Pestalotiopsis</taxon>
    </lineage>
</organism>
<feature type="domain" description="ABM" evidence="1">
    <location>
        <begin position="4"/>
        <end position="82"/>
    </location>
</feature>
<dbReference type="Pfam" id="PF03992">
    <property type="entry name" value="ABM"/>
    <property type="match status" value="1"/>
</dbReference>
<dbReference type="AlphaFoldDB" id="W3WIL1"/>
<dbReference type="HOGENOM" id="CLU_2184875_0_0_1"/>
<dbReference type="SUPFAM" id="SSF54909">
    <property type="entry name" value="Dimeric alpha+beta barrel"/>
    <property type="match status" value="1"/>
</dbReference>
<reference evidence="3" key="1">
    <citation type="journal article" date="2015" name="BMC Genomics">
        <title>Genomic and transcriptomic analysis of the endophytic fungus Pestalotiopsis fici reveals its lifestyle and high potential for synthesis of natural products.</title>
        <authorList>
            <person name="Wang X."/>
            <person name="Zhang X."/>
            <person name="Liu L."/>
            <person name="Xiang M."/>
            <person name="Wang W."/>
            <person name="Sun X."/>
            <person name="Che Y."/>
            <person name="Guo L."/>
            <person name="Liu G."/>
            <person name="Guo L."/>
            <person name="Wang C."/>
            <person name="Yin W.B."/>
            <person name="Stadler M."/>
            <person name="Zhang X."/>
            <person name="Liu X."/>
        </authorList>
    </citation>
    <scope>NUCLEOTIDE SEQUENCE [LARGE SCALE GENOMIC DNA]</scope>
    <source>
        <strain evidence="3">W106-1 / CGMCC3.15140</strain>
    </source>
</reference>
<dbReference type="InterPro" id="IPR011008">
    <property type="entry name" value="Dimeric_a/b-barrel"/>
</dbReference>
<dbReference type="Gene3D" id="3.30.70.100">
    <property type="match status" value="1"/>
</dbReference>
<dbReference type="RefSeq" id="XP_007841436.1">
    <property type="nucleotide sequence ID" value="XM_007843245.1"/>
</dbReference>
<evidence type="ECO:0000313" key="3">
    <source>
        <dbReference type="Proteomes" id="UP000030651"/>
    </source>
</evidence>
<dbReference type="KEGG" id="pfy:PFICI_14664"/>
<gene>
    <name evidence="2" type="ORF">PFICI_14664</name>
</gene>
<dbReference type="GeneID" id="19279677"/>
<dbReference type="InterPro" id="IPR007138">
    <property type="entry name" value="ABM_dom"/>
</dbReference>
<accession>W3WIL1</accession>
<evidence type="ECO:0000313" key="2">
    <source>
        <dbReference type="EMBL" id="ETS73718.1"/>
    </source>
</evidence>
<dbReference type="Proteomes" id="UP000030651">
    <property type="component" value="Unassembled WGS sequence"/>
</dbReference>
<proteinExistence type="predicted"/>
<keyword evidence="3" id="KW-1185">Reference proteome</keyword>
<name>W3WIL1_PESFW</name>
<evidence type="ECO:0000259" key="1">
    <source>
        <dbReference type="Pfam" id="PF03992"/>
    </source>
</evidence>
<protein>
    <recommendedName>
        <fullName evidence="1">ABM domain-containing protein</fullName>
    </recommendedName>
</protein>
<dbReference type="InParanoid" id="W3WIL1"/>
<sequence>MSPFTQFVTLPIADGAYDRAIAVLEPVAAMIRRDVPGCLELVIYKSQDSATNKINITLYERFVDSEAHQKVFTSAVFADMMKPLVEEKLLRGEPVPTTVSRVGGFMPNE</sequence>
<dbReference type="EMBL" id="KI912121">
    <property type="protein sequence ID" value="ETS73718.1"/>
    <property type="molecule type" value="Genomic_DNA"/>
</dbReference>